<reference evidence="1 2" key="1">
    <citation type="submission" date="2019-09" db="EMBL/GenBank/DDBJ databases">
        <authorList>
            <person name="Cao W.R."/>
        </authorList>
    </citation>
    <scope>NUCLEOTIDE SEQUENCE [LARGE SCALE GENOMIC DNA]</scope>
    <source>
        <strain evidence="1 2">B1N29</strain>
    </source>
</reference>
<dbReference type="InterPro" id="IPR027417">
    <property type="entry name" value="P-loop_NTPase"/>
</dbReference>
<organism evidence="1 2">
    <name type="scientific">Pseudotamlana haliotis</name>
    <dbReference type="NCBI Taxonomy" id="2614804"/>
    <lineage>
        <taxon>Bacteria</taxon>
        <taxon>Pseudomonadati</taxon>
        <taxon>Bacteroidota</taxon>
        <taxon>Flavobacteriia</taxon>
        <taxon>Flavobacteriales</taxon>
        <taxon>Flavobacteriaceae</taxon>
        <taxon>Pseudotamlana</taxon>
    </lineage>
</organism>
<gene>
    <name evidence="1" type="ORF">F6U93_07185</name>
</gene>
<evidence type="ECO:0000313" key="1">
    <source>
        <dbReference type="EMBL" id="KAB1068268.1"/>
    </source>
</evidence>
<sequence length="338" mass="38473">MNNTYNLTEDLAKDLEQNTAPSLFQIKPANEWLEEANKRPIPKMLFGEFWFESELCILFADTNLGKSILAVQIANSISSGYPTCGLQLEAEQQPVIYLDFELSDKQFECRYSENYKNHFNFNPNFFRAEIETATKIPSTFESFEAYLCESIKNTVLSRSAKVLIIDNISYLKNGTEKASEATTLMIFLNELKKAHNLSILVLAHTPKRDYSKPLSKNDLSGSKSLMNFCDSSFAIGQSFNATGVRYLKQIKQRVVEEIYGTENVITCSIVKDVNYLHFKFNDYDNELNHLKVSSINDTDTRNEEILSLKKEGHTNVAIAEMLKVSEGTVRNVLKKQNS</sequence>
<dbReference type="Proteomes" id="UP000441333">
    <property type="component" value="Unassembled WGS sequence"/>
</dbReference>
<evidence type="ECO:0000313" key="2">
    <source>
        <dbReference type="Proteomes" id="UP000441333"/>
    </source>
</evidence>
<accession>A0A6N6MCB6</accession>
<dbReference type="AlphaFoldDB" id="A0A6N6MCB6"/>
<keyword evidence="2" id="KW-1185">Reference proteome</keyword>
<proteinExistence type="predicted"/>
<protein>
    <submittedName>
        <fullName evidence="1">AAA family ATPase</fullName>
    </submittedName>
</protein>
<dbReference type="Pfam" id="PF13481">
    <property type="entry name" value="AAA_25"/>
    <property type="match status" value="1"/>
</dbReference>
<name>A0A6N6MCB6_9FLAO</name>
<dbReference type="SUPFAM" id="SSF52540">
    <property type="entry name" value="P-loop containing nucleoside triphosphate hydrolases"/>
    <property type="match status" value="1"/>
</dbReference>
<dbReference type="Gene3D" id="3.40.50.300">
    <property type="entry name" value="P-loop containing nucleotide triphosphate hydrolases"/>
    <property type="match status" value="1"/>
</dbReference>
<dbReference type="InterPro" id="IPR036388">
    <property type="entry name" value="WH-like_DNA-bd_sf"/>
</dbReference>
<dbReference type="Gene3D" id="1.10.10.10">
    <property type="entry name" value="Winged helix-like DNA-binding domain superfamily/Winged helix DNA-binding domain"/>
    <property type="match status" value="1"/>
</dbReference>
<comment type="caution">
    <text evidence="1">The sequence shown here is derived from an EMBL/GenBank/DDBJ whole genome shotgun (WGS) entry which is preliminary data.</text>
</comment>
<dbReference type="EMBL" id="WAAT01000038">
    <property type="protein sequence ID" value="KAB1068268.1"/>
    <property type="molecule type" value="Genomic_DNA"/>
</dbReference>